<gene>
    <name evidence="3" type="primary">tcof1</name>
    <name evidence="2" type="ORF">AMEX_G3953</name>
</gene>
<reference evidence="2 5" key="1">
    <citation type="submission" date="2021-07" db="EMBL/GenBank/DDBJ databases">
        <authorList>
            <person name="Imarazene B."/>
            <person name="Zahm M."/>
            <person name="Klopp C."/>
            <person name="Cabau C."/>
            <person name="Beille S."/>
            <person name="Jouanno E."/>
            <person name="Castinel A."/>
            <person name="Lluch J."/>
            <person name="Gil L."/>
            <person name="Kuchtly C."/>
            <person name="Lopez Roques C."/>
            <person name="Donnadieu C."/>
            <person name="Parrinello H."/>
            <person name="Journot L."/>
            <person name="Du K."/>
            <person name="Schartl M."/>
            <person name="Retaux S."/>
            <person name="Guiguen Y."/>
        </authorList>
    </citation>
    <scope>NUCLEOTIDE SEQUENCE [LARGE SCALE GENOMIC DNA]</scope>
    <source>
        <strain evidence="2">Pach_M1</strain>
        <tissue evidence="2">Testis</tissue>
    </source>
</reference>
<dbReference type="OMA" id="NTETGTH"/>
<feature type="compositionally biased region" description="Basic residues" evidence="1">
    <location>
        <begin position="702"/>
        <end position="711"/>
    </location>
</feature>
<dbReference type="Ensembl" id="ENSAMXT00005005029.1">
    <property type="protein sequence ID" value="ENSAMXP00005004406.1"/>
    <property type="gene ID" value="ENSAMXG00005002725.1"/>
</dbReference>
<dbReference type="InterPro" id="IPR006594">
    <property type="entry name" value="LisH"/>
</dbReference>
<dbReference type="OrthoDB" id="9838304at2759"/>
<feature type="compositionally biased region" description="Polar residues" evidence="1">
    <location>
        <begin position="87"/>
        <end position="105"/>
    </location>
</feature>
<feature type="compositionally biased region" description="Polar residues" evidence="1">
    <location>
        <begin position="118"/>
        <end position="130"/>
    </location>
</feature>
<feature type="compositionally biased region" description="Polar residues" evidence="1">
    <location>
        <begin position="645"/>
        <end position="660"/>
    </location>
</feature>
<feature type="compositionally biased region" description="Polar residues" evidence="1">
    <location>
        <begin position="571"/>
        <end position="586"/>
    </location>
</feature>
<organism evidence="3 4">
    <name type="scientific">Astyanax mexicanus</name>
    <name type="common">Blind cave fish</name>
    <name type="synonym">Astyanax fasciatus mexicanus</name>
    <dbReference type="NCBI Taxonomy" id="7994"/>
    <lineage>
        <taxon>Eukaryota</taxon>
        <taxon>Metazoa</taxon>
        <taxon>Chordata</taxon>
        <taxon>Craniata</taxon>
        <taxon>Vertebrata</taxon>
        <taxon>Euteleostomi</taxon>
        <taxon>Actinopterygii</taxon>
        <taxon>Neopterygii</taxon>
        <taxon>Teleostei</taxon>
        <taxon>Ostariophysi</taxon>
        <taxon>Characiformes</taxon>
        <taxon>Characoidei</taxon>
        <taxon>Acestrorhamphidae</taxon>
        <taxon>Acestrorhamphinae</taxon>
        <taxon>Astyanax</taxon>
    </lineage>
</organism>
<feature type="compositionally biased region" description="Basic residues" evidence="1">
    <location>
        <begin position="771"/>
        <end position="781"/>
    </location>
</feature>
<dbReference type="AlphaFoldDB" id="A0A8B9GVB0"/>
<dbReference type="KEGG" id="amex:103038975"/>
<sequence length="859" mass="93795">MASKSSELPEGELIKLIYRHLKENGHKKAANVLRKDAPQVKTKSVKVSLNDLFKKWMSENNPQGTHAGIEQTKSSGSKSKKATSVKRNTATGSKKKLQTTAGSGNQKKKRTKKKEDSSPAQGQTDLTPKSPTAEDDSDSDSSLDVEKWKRLAFELSDVDIAKLDPLTPSNSTGKKRKPAQAKKETSKDVNAKPSAKKTRAKTSISPSKTKKTDKPSKPRSKKTSTTVTADKVKTPSKNTKDKSNLLEMDISNSLSEQAVIPKADGLSGNDSIKHKKKKLKKSEKQCESNNTETGTHSLVTEKPDNKPSEPKLNKTTSKKGKSKINKSLEPVNMDTPSKGVETPVKKVKLKKSVKAVEDLDTPPNQLDTGVNGKEVDQISDSRLVKTPSKKDKSKRNKSLEAGNVDTPSKGAGAEMTSINSESKKSKKTNGLPNGKPVETPVKKIKFKKSGEAVEAADLDTPIQADTGVDSSSTIVNQSEKNNEFSDSTLVKTPSKKAKSKKSAKPVESGEVNTPSAEADAMVNSRLLSSDQSDQDKASGDKTPSKKTKSKKDKKPVELNTPSGEDEAEEVSSLSKSDQLQSPSNKPVSKKAKLSIVDPGAEEKLSKKEKAKKTDSTSELNQSETPSKIKELHTDHTHPEKVTPAVTPSKSPKHLTSNNLSEAPISETPVKKSKTKKSPELNQAVTPSNEASLDTEEADKTKSSSKKRKSKKLNNEVQSDETSSGIINQNTASEEMSCPDTQHQHKEKKRKRKDEEGTVSVNIQEESPEPKKSKKDKKKKKERHESQVEEVAPTPEQPEQTADSLASNPERKKKKKKKDKDREKSLLSSPTSEEEPPKKKKKSSKEKEDHITDVTQEGHI</sequence>
<feature type="compositionally biased region" description="Basic residues" evidence="1">
    <location>
        <begin position="493"/>
        <end position="503"/>
    </location>
</feature>
<evidence type="ECO:0000313" key="4">
    <source>
        <dbReference type="Proteomes" id="UP000694621"/>
    </source>
</evidence>
<feature type="region of interest" description="Disordered" evidence="1">
    <location>
        <begin position="57"/>
        <end position="859"/>
    </location>
</feature>
<dbReference type="Proteomes" id="UP000694621">
    <property type="component" value="Unplaced"/>
</dbReference>
<protein>
    <submittedName>
        <fullName evidence="2 3">Muscle M-line assembly protein unc-89-like</fullName>
    </submittedName>
</protein>
<feature type="compositionally biased region" description="Polar residues" evidence="1">
    <location>
        <begin position="714"/>
        <end position="733"/>
    </location>
</feature>
<feature type="compositionally biased region" description="Basic and acidic residues" evidence="1">
    <location>
        <begin position="230"/>
        <end position="244"/>
    </location>
</feature>
<dbReference type="PROSITE" id="PS50896">
    <property type="entry name" value="LISH"/>
    <property type="match status" value="1"/>
</dbReference>
<proteinExistence type="predicted"/>
<feature type="compositionally biased region" description="Basic and acidic residues" evidence="1">
    <location>
        <begin position="844"/>
        <end position="859"/>
    </location>
</feature>
<dbReference type="EMBL" id="JAICCE010000002">
    <property type="protein sequence ID" value="KAG9281165.1"/>
    <property type="molecule type" value="Genomic_DNA"/>
</dbReference>
<dbReference type="Proteomes" id="UP000752171">
    <property type="component" value="Unassembled WGS sequence"/>
</dbReference>
<feature type="compositionally biased region" description="Basic and acidic residues" evidence="1">
    <location>
        <begin position="299"/>
        <end position="312"/>
    </location>
</feature>
<evidence type="ECO:0000313" key="2">
    <source>
        <dbReference type="EMBL" id="KAG9281165.1"/>
    </source>
</evidence>
<dbReference type="GeneID" id="103038975"/>
<name>A0A8B9GVB0_ASTMX</name>
<feature type="compositionally biased region" description="Polar residues" evidence="1">
    <location>
        <begin position="680"/>
        <end position="691"/>
    </location>
</feature>
<evidence type="ECO:0000256" key="1">
    <source>
        <dbReference type="SAM" id="MobiDB-lite"/>
    </source>
</evidence>
<feature type="compositionally biased region" description="Acidic residues" evidence="1">
    <location>
        <begin position="133"/>
        <end position="143"/>
    </location>
</feature>
<evidence type="ECO:0000313" key="3">
    <source>
        <dbReference type="Ensembl" id="ENSAMXP00005004406.1"/>
    </source>
</evidence>
<feature type="compositionally biased region" description="Basic and acidic residues" evidence="1">
    <location>
        <begin position="533"/>
        <end position="543"/>
    </location>
</feature>
<reference evidence="3" key="2">
    <citation type="submission" date="2025-05" db="UniProtKB">
        <authorList>
            <consortium name="Ensembl"/>
        </authorList>
    </citation>
    <scope>IDENTIFICATION</scope>
</reference>
<dbReference type="SMART" id="SM00667">
    <property type="entry name" value="LisH"/>
    <property type="match status" value="1"/>
</dbReference>
<feature type="compositionally biased region" description="Basic and acidic residues" evidence="1">
    <location>
        <begin position="626"/>
        <end position="640"/>
    </location>
</feature>
<feature type="compositionally biased region" description="Basic and acidic residues" evidence="1">
    <location>
        <begin position="600"/>
        <end position="615"/>
    </location>
</feature>
<feature type="compositionally biased region" description="Basic and acidic residues" evidence="1">
    <location>
        <begin position="181"/>
        <end position="190"/>
    </location>
</feature>
<feature type="compositionally biased region" description="Polar residues" evidence="1">
    <location>
        <begin position="796"/>
        <end position="806"/>
    </location>
</feature>
<feature type="compositionally biased region" description="Polar residues" evidence="1">
    <location>
        <begin position="468"/>
        <end position="491"/>
    </location>
</feature>
<feature type="compositionally biased region" description="Basic residues" evidence="1">
    <location>
        <begin position="544"/>
        <end position="553"/>
    </location>
</feature>
<accession>A0A8B9GVB0</accession>
<feature type="compositionally biased region" description="Polar residues" evidence="1">
    <location>
        <begin position="287"/>
        <end position="298"/>
    </location>
</feature>
<evidence type="ECO:0000313" key="5">
    <source>
        <dbReference type="Proteomes" id="UP000752171"/>
    </source>
</evidence>